<evidence type="ECO:0000256" key="5">
    <source>
        <dbReference type="ARBA" id="ARBA00023004"/>
    </source>
</evidence>
<dbReference type="PANTHER" id="PTHR11473:SF24">
    <property type="entry name" value="PHENYLALANINE-4-HYDROXYLASE"/>
    <property type="match status" value="1"/>
</dbReference>
<evidence type="ECO:0000256" key="2">
    <source>
        <dbReference type="ARBA" id="ARBA00009712"/>
    </source>
</evidence>
<keyword evidence="3 7" id="KW-0479">Metal-binding</keyword>
<dbReference type="PRINTS" id="PR00372">
    <property type="entry name" value="FYWHYDRXLASE"/>
</dbReference>
<name>A0A1Z2L3G0_9ACTN</name>
<keyword evidence="6" id="KW-0503">Monooxygenase</keyword>
<keyword evidence="5 7" id="KW-0408">Iron</keyword>
<dbReference type="Proteomes" id="UP000195755">
    <property type="component" value="Chromosome"/>
</dbReference>
<dbReference type="AlphaFoldDB" id="A0A1Z2L3G0"/>
<evidence type="ECO:0000259" key="8">
    <source>
        <dbReference type="PROSITE" id="PS51410"/>
    </source>
</evidence>
<dbReference type="InterPro" id="IPR001273">
    <property type="entry name" value="ArAA_hydroxylase"/>
</dbReference>
<evidence type="ECO:0000313" key="10">
    <source>
        <dbReference type="Proteomes" id="UP000195755"/>
    </source>
</evidence>
<dbReference type="EMBL" id="CP021744">
    <property type="protein sequence ID" value="ARZ68814.1"/>
    <property type="molecule type" value="Genomic_DNA"/>
</dbReference>
<dbReference type="GO" id="GO:0009072">
    <property type="term" value="P:aromatic amino acid metabolic process"/>
    <property type="evidence" value="ECO:0007669"/>
    <property type="project" value="InterPro"/>
</dbReference>
<evidence type="ECO:0000256" key="1">
    <source>
        <dbReference type="ARBA" id="ARBA00001954"/>
    </source>
</evidence>
<reference evidence="9 10" key="1">
    <citation type="submission" date="2017-06" db="EMBL/GenBank/DDBJ databases">
        <title>Streptomyces albireticuli Genome sequencing and assembly.</title>
        <authorList>
            <person name="Wang Y."/>
            <person name="Du B."/>
            <person name="Ding Y."/>
            <person name="Liu H."/>
            <person name="Hou Q."/>
            <person name="Liu K."/>
            <person name="Yao L."/>
            <person name="Wang C."/>
        </authorList>
    </citation>
    <scope>NUCLEOTIDE SEQUENCE [LARGE SCALE GENOMIC DNA]</scope>
    <source>
        <strain evidence="9 10">MDJK11</strain>
    </source>
</reference>
<dbReference type="KEGG" id="salj:SMD11_3172"/>
<keyword evidence="4" id="KW-0560">Oxidoreductase</keyword>
<dbReference type="InterPro" id="IPR036951">
    <property type="entry name" value="ArAA_hydroxylase_sf"/>
</dbReference>
<evidence type="ECO:0000256" key="4">
    <source>
        <dbReference type="ARBA" id="ARBA00023002"/>
    </source>
</evidence>
<comment type="similarity">
    <text evidence="2">Belongs to the biopterin-dependent aromatic amino acid hydroxylase family.</text>
</comment>
<dbReference type="InterPro" id="IPR036329">
    <property type="entry name" value="Aro-AA_hydroxylase_C_sf"/>
</dbReference>
<evidence type="ECO:0000256" key="3">
    <source>
        <dbReference type="ARBA" id="ARBA00022723"/>
    </source>
</evidence>
<dbReference type="PROSITE" id="PS51410">
    <property type="entry name" value="BH4_AAA_HYDROXYL_2"/>
    <property type="match status" value="1"/>
</dbReference>
<evidence type="ECO:0000313" key="9">
    <source>
        <dbReference type="EMBL" id="ARZ68814.1"/>
    </source>
</evidence>
<feature type="binding site" evidence="7">
    <location>
        <position position="194"/>
    </location>
    <ligand>
        <name>Fe cation</name>
        <dbReference type="ChEBI" id="CHEBI:24875"/>
    </ligand>
</feature>
<feature type="domain" description="Biopterin-dependent aromatic amino acid hydroxylase family profile" evidence="8">
    <location>
        <begin position="1"/>
        <end position="285"/>
    </location>
</feature>
<proteinExistence type="inferred from homology"/>
<comment type="cofactor">
    <cofactor evidence="1 7">
        <name>Fe(2+)</name>
        <dbReference type="ChEBI" id="CHEBI:29033"/>
    </cofactor>
</comment>
<evidence type="ECO:0000256" key="6">
    <source>
        <dbReference type="ARBA" id="ARBA00023033"/>
    </source>
</evidence>
<dbReference type="Gene3D" id="1.10.800.10">
    <property type="entry name" value="Aromatic amino acid hydroxylase"/>
    <property type="match status" value="1"/>
</dbReference>
<accession>A0A1Z2L3G0</accession>
<dbReference type="InterPro" id="IPR019774">
    <property type="entry name" value="Aromatic-AA_hydroxylase_C"/>
</dbReference>
<dbReference type="GO" id="GO:0016714">
    <property type="term" value="F:oxidoreductase activity, acting on paired donors, with incorporation or reduction of molecular oxygen, reduced pteridine as one donor, and incorporation of one atom of oxygen"/>
    <property type="evidence" value="ECO:0007669"/>
    <property type="project" value="InterPro"/>
</dbReference>
<feature type="binding site" evidence="7">
    <location>
        <position position="148"/>
    </location>
    <ligand>
        <name>Fe cation</name>
        <dbReference type="ChEBI" id="CHEBI:24875"/>
    </ligand>
</feature>
<dbReference type="GO" id="GO:0005506">
    <property type="term" value="F:iron ion binding"/>
    <property type="evidence" value="ECO:0007669"/>
    <property type="project" value="InterPro"/>
</dbReference>
<sequence>MTTDGRTGTVGQHPGLCDSRYLERRGRLVRAARGHRVGDPSPPVTYSEAEHATWRTVHSALTTAHRRHACRDVLEAGADAPVPADRVPQHAEVSAELRPRTGFAFTLAGGFVESRRFLGAMARGYFHAVQFVRHPAIPLYTPEPDVIHDVFGHGIHLTSPRIAGLYRLFGRTALRLRTPEAMALLSRVYWFTLEFGVMREAGEVKAFGAGLLSSYGELGALDRCEVRDLDVRDMIGARDRIPGYQPVLFDVRSLTHLTDTLTAFLEGFDDEAGARLTAAAPADRS</sequence>
<dbReference type="SUPFAM" id="SSF56534">
    <property type="entry name" value="Aromatic aminoacid monoxygenases, catalytic and oligomerization domains"/>
    <property type="match status" value="1"/>
</dbReference>
<feature type="binding site" evidence="7">
    <location>
        <position position="153"/>
    </location>
    <ligand>
        <name>Fe cation</name>
        <dbReference type="ChEBI" id="CHEBI:24875"/>
    </ligand>
</feature>
<dbReference type="PANTHER" id="PTHR11473">
    <property type="entry name" value="AROMATIC AMINO ACID HYDROXYLASE"/>
    <property type="match status" value="1"/>
</dbReference>
<organism evidence="9 10">
    <name type="scientific">Streptomyces albireticuli</name>
    <dbReference type="NCBI Taxonomy" id="1940"/>
    <lineage>
        <taxon>Bacteria</taxon>
        <taxon>Bacillati</taxon>
        <taxon>Actinomycetota</taxon>
        <taxon>Actinomycetes</taxon>
        <taxon>Kitasatosporales</taxon>
        <taxon>Streptomycetaceae</taxon>
        <taxon>Streptomyces</taxon>
    </lineage>
</organism>
<protein>
    <recommendedName>
        <fullName evidence="8">Biopterin-dependent aromatic amino acid hydroxylase family profile domain-containing protein</fullName>
    </recommendedName>
</protein>
<gene>
    <name evidence="9" type="ORF">SMD11_3172</name>
</gene>
<evidence type="ECO:0000256" key="7">
    <source>
        <dbReference type="PIRSR" id="PIRSR601273-2"/>
    </source>
</evidence>
<dbReference type="Pfam" id="PF00351">
    <property type="entry name" value="Biopterin_H"/>
    <property type="match status" value="1"/>
</dbReference>